<dbReference type="AlphaFoldDB" id="A0A7K6GMZ3"/>
<evidence type="ECO:0000313" key="8">
    <source>
        <dbReference type="Proteomes" id="UP000564407"/>
    </source>
</evidence>
<keyword evidence="4" id="KW-0862">Zinc</keyword>
<feature type="non-terminal residue" evidence="7">
    <location>
        <position position="56"/>
    </location>
</feature>
<dbReference type="GO" id="GO:0008270">
    <property type="term" value="F:zinc ion binding"/>
    <property type="evidence" value="ECO:0007669"/>
    <property type="project" value="UniProtKB-KW"/>
</dbReference>
<keyword evidence="1" id="KW-0479">Metal-binding</keyword>
<evidence type="ECO:0000256" key="3">
    <source>
        <dbReference type="ARBA" id="ARBA00022771"/>
    </source>
</evidence>
<dbReference type="InterPro" id="IPR036236">
    <property type="entry name" value="Znf_C2H2_sf"/>
</dbReference>
<dbReference type="Pfam" id="PF00096">
    <property type="entry name" value="zf-C2H2"/>
    <property type="match status" value="1"/>
</dbReference>
<sequence>SFSHSSELVVHEQLQGGGKPYKCGECGKGFSWSNNLIRHRLIHAGERPYECGECGK</sequence>
<evidence type="ECO:0000256" key="2">
    <source>
        <dbReference type="ARBA" id="ARBA00022737"/>
    </source>
</evidence>
<evidence type="ECO:0000256" key="5">
    <source>
        <dbReference type="PROSITE-ProRule" id="PRU00042"/>
    </source>
</evidence>
<gene>
    <name evidence="7" type="primary">Zkscan1_2</name>
    <name evidence="7" type="ORF">MALELE_R13162</name>
</gene>
<dbReference type="Proteomes" id="UP000564407">
    <property type="component" value="Unassembled WGS sequence"/>
</dbReference>
<dbReference type="FunFam" id="3.30.160.60:FF:002343">
    <property type="entry name" value="Zinc finger protein 33A"/>
    <property type="match status" value="1"/>
</dbReference>
<comment type="caution">
    <text evidence="7">The sequence shown here is derived from an EMBL/GenBank/DDBJ whole genome shotgun (WGS) entry which is preliminary data.</text>
</comment>
<keyword evidence="8" id="KW-1185">Reference proteome</keyword>
<dbReference type="GO" id="GO:0000981">
    <property type="term" value="F:DNA-binding transcription factor activity, RNA polymerase II-specific"/>
    <property type="evidence" value="ECO:0007669"/>
    <property type="project" value="TreeGrafter"/>
</dbReference>
<dbReference type="InterPro" id="IPR050717">
    <property type="entry name" value="C2H2-ZF_Transcription_Reg"/>
</dbReference>
<accession>A0A7K6GMZ3</accession>
<name>A0A7K6GMZ3_9PASS</name>
<dbReference type="PANTHER" id="PTHR14196:SF12">
    <property type="entry name" value="ZINC FINGER PROTEIN 208-LIKE"/>
    <property type="match status" value="1"/>
</dbReference>
<proteinExistence type="predicted"/>
<dbReference type="GO" id="GO:0005634">
    <property type="term" value="C:nucleus"/>
    <property type="evidence" value="ECO:0007669"/>
    <property type="project" value="TreeGrafter"/>
</dbReference>
<dbReference type="PROSITE" id="PS50157">
    <property type="entry name" value="ZINC_FINGER_C2H2_2"/>
    <property type="match status" value="1"/>
</dbReference>
<evidence type="ECO:0000313" key="7">
    <source>
        <dbReference type="EMBL" id="NWV64597.1"/>
    </source>
</evidence>
<keyword evidence="3 5" id="KW-0863">Zinc-finger</keyword>
<dbReference type="PROSITE" id="PS00028">
    <property type="entry name" value="ZINC_FINGER_C2H2_1"/>
    <property type="match status" value="1"/>
</dbReference>
<evidence type="ECO:0000256" key="1">
    <source>
        <dbReference type="ARBA" id="ARBA00022723"/>
    </source>
</evidence>
<reference evidence="7 8" key="1">
    <citation type="submission" date="2019-09" db="EMBL/GenBank/DDBJ databases">
        <title>Bird 10,000 Genomes (B10K) Project - Family phase.</title>
        <authorList>
            <person name="Zhang G."/>
        </authorList>
    </citation>
    <scope>NUCLEOTIDE SEQUENCE [LARGE SCALE GENOMIC DNA]</scope>
    <source>
        <strain evidence="7">B10K-DU-029-44</strain>
        <tissue evidence="7">Heart</tissue>
    </source>
</reference>
<evidence type="ECO:0000259" key="6">
    <source>
        <dbReference type="PROSITE" id="PS50157"/>
    </source>
</evidence>
<dbReference type="InterPro" id="IPR013087">
    <property type="entry name" value="Znf_C2H2_type"/>
</dbReference>
<dbReference type="SUPFAM" id="SSF57667">
    <property type="entry name" value="beta-beta-alpha zinc fingers"/>
    <property type="match status" value="1"/>
</dbReference>
<feature type="non-terminal residue" evidence="7">
    <location>
        <position position="1"/>
    </location>
</feature>
<organism evidence="7 8">
    <name type="scientific">Malurus elegans</name>
    <name type="common">Red-winged fairywren</name>
    <dbReference type="NCBI Taxonomy" id="720584"/>
    <lineage>
        <taxon>Eukaryota</taxon>
        <taxon>Metazoa</taxon>
        <taxon>Chordata</taxon>
        <taxon>Craniata</taxon>
        <taxon>Vertebrata</taxon>
        <taxon>Euteleostomi</taxon>
        <taxon>Archelosauria</taxon>
        <taxon>Archosauria</taxon>
        <taxon>Dinosauria</taxon>
        <taxon>Saurischia</taxon>
        <taxon>Theropoda</taxon>
        <taxon>Coelurosauria</taxon>
        <taxon>Aves</taxon>
        <taxon>Neognathae</taxon>
        <taxon>Neoaves</taxon>
        <taxon>Telluraves</taxon>
        <taxon>Australaves</taxon>
        <taxon>Passeriformes</taxon>
        <taxon>Meliphagoidea</taxon>
        <taxon>Maluridae</taxon>
        <taxon>Malurus</taxon>
    </lineage>
</organism>
<feature type="domain" description="C2H2-type" evidence="6">
    <location>
        <begin position="21"/>
        <end position="48"/>
    </location>
</feature>
<dbReference type="SMART" id="SM00355">
    <property type="entry name" value="ZnF_C2H2"/>
    <property type="match status" value="1"/>
</dbReference>
<evidence type="ECO:0000256" key="4">
    <source>
        <dbReference type="ARBA" id="ARBA00022833"/>
    </source>
</evidence>
<dbReference type="Gene3D" id="3.30.160.60">
    <property type="entry name" value="Classic Zinc Finger"/>
    <property type="match status" value="2"/>
</dbReference>
<keyword evidence="2" id="KW-0677">Repeat</keyword>
<protein>
    <submittedName>
        <fullName evidence="7">ZKSC1 protein</fullName>
    </submittedName>
</protein>
<dbReference type="PANTHER" id="PTHR14196">
    <property type="entry name" value="ODD-SKIPPED - RELATED"/>
    <property type="match status" value="1"/>
</dbReference>
<dbReference type="GO" id="GO:0000977">
    <property type="term" value="F:RNA polymerase II transcription regulatory region sequence-specific DNA binding"/>
    <property type="evidence" value="ECO:0007669"/>
    <property type="project" value="TreeGrafter"/>
</dbReference>
<dbReference type="EMBL" id="VZRP01010193">
    <property type="protein sequence ID" value="NWV64597.1"/>
    <property type="molecule type" value="Genomic_DNA"/>
</dbReference>